<comment type="caution">
    <text evidence="2">The sequence shown here is derived from an EMBL/GenBank/DDBJ whole genome shotgun (WGS) entry which is preliminary data.</text>
</comment>
<name>A0AAV3Y960_9GAST</name>
<protein>
    <submittedName>
        <fullName evidence="2">Uncharacterized protein</fullName>
    </submittedName>
</protein>
<dbReference type="Proteomes" id="UP000735302">
    <property type="component" value="Unassembled WGS sequence"/>
</dbReference>
<evidence type="ECO:0000256" key="1">
    <source>
        <dbReference type="SAM" id="MobiDB-lite"/>
    </source>
</evidence>
<keyword evidence="3" id="KW-1185">Reference proteome</keyword>
<evidence type="ECO:0000313" key="3">
    <source>
        <dbReference type="Proteomes" id="UP000735302"/>
    </source>
</evidence>
<reference evidence="2 3" key="1">
    <citation type="journal article" date="2021" name="Elife">
        <title>Chloroplast acquisition without the gene transfer in kleptoplastic sea slugs, Plakobranchus ocellatus.</title>
        <authorList>
            <person name="Maeda T."/>
            <person name="Takahashi S."/>
            <person name="Yoshida T."/>
            <person name="Shimamura S."/>
            <person name="Takaki Y."/>
            <person name="Nagai Y."/>
            <person name="Toyoda A."/>
            <person name="Suzuki Y."/>
            <person name="Arimoto A."/>
            <person name="Ishii H."/>
            <person name="Satoh N."/>
            <person name="Nishiyama T."/>
            <person name="Hasebe M."/>
            <person name="Maruyama T."/>
            <person name="Minagawa J."/>
            <person name="Obokata J."/>
            <person name="Shigenobu S."/>
        </authorList>
    </citation>
    <scope>NUCLEOTIDE SEQUENCE [LARGE SCALE GENOMIC DNA]</scope>
</reference>
<gene>
    <name evidence="2" type="ORF">PoB_000584000</name>
</gene>
<dbReference type="EMBL" id="BLXT01000662">
    <property type="protein sequence ID" value="GFN79334.1"/>
    <property type="molecule type" value="Genomic_DNA"/>
</dbReference>
<organism evidence="2 3">
    <name type="scientific">Plakobranchus ocellatus</name>
    <dbReference type="NCBI Taxonomy" id="259542"/>
    <lineage>
        <taxon>Eukaryota</taxon>
        <taxon>Metazoa</taxon>
        <taxon>Spiralia</taxon>
        <taxon>Lophotrochozoa</taxon>
        <taxon>Mollusca</taxon>
        <taxon>Gastropoda</taxon>
        <taxon>Heterobranchia</taxon>
        <taxon>Euthyneura</taxon>
        <taxon>Panpulmonata</taxon>
        <taxon>Sacoglossa</taxon>
        <taxon>Placobranchoidea</taxon>
        <taxon>Plakobranchidae</taxon>
        <taxon>Plakobranchus</taxon>
    </lineage>
</organism>
<feature type="region of interest" description="Disordered" evidence="1">
    <location>
        <begin position="120"/>
        <end position="156"/>
    </location>
</feature>
<feature type="compositionally biased region" description="Acidic residues" evidence="1">
    <location>
        <begin position="126"/>
        <end position="156"/>
    </location>
</feature>
<proteinExistence type="predicted"/>
<evidence type="ECO:0000313" key="2">
    <source>
        <dbReference type="EMBL" id="GFN79334.1"/>
    </source>
</evidence>
<accession>A0AAV3Y960</accession>
<sequence>MQDDSVYHCAIRGRESQQKKVRQTLSTTVPSVAESLQSQVRASRPTTVPSVAESRCRIKLGRVDRFSNVLGTCEAFAETSYSSRDARDIIISKLSSLCSDVGVYCGQNSVIQRYQCSMQNKYHGDDDGDNDDDEDKGDDDDNDEEDNDEEEEEGQA</sequence>
<dbReference type="AlphaFoldDB" id="A0AAV3Y960"/>